<dbReference type="SMART" id="SM00862">
    <property type="entry name" value="Trans_reg_C"/>
    <property type="match status" value="1"/>
</dbReference>
<keyword evidence="6" id="KW-1185">Reference proteome</keyword>
<keyword evidence="2" id="KW-0238">DNA-binding</keyword>
<accession>A0A2I9D767</accession>
<name>A0A2I9D767_9DEIO</name>
<dbReference type="AlphaFoldDB" id="A0A2I9D767"/>
<evidence type="ECO:0000259" key="3">
    <source>
        <dbReference type="SMART" id="SM00862"/>
    </source>
</evidence>
<comment type="caution">
    <text evidence="5">The sequence shown here is derived from an EMBL/GenBank/DDBJ whole genome shotgun (WGS) entry which is preliminary data.</text>
</comment>
<evidence type="ECO:0000256" key="2">
    <source>
        <dbReference type="ARBA" id="ARBA00023125"/>
    </source>
</evidence>
<dbReference type="Gene3D" id="1.25.40.10">
    <property type="entry name" value="Tetratricopeptide repeat domain"/>
    <property type="match status" value="2"/>
</dbReference>
<comment type="similarity">
    <text evidence="1">Belongs to the AfsR/DnrI/RedD regulatory family.</text>
</comment>
<dbReference type="PANTHER" id="PTHR35807">
    <property type="entry name" value="TRANSCRIPTIONAL REGULATOR REDD-RELATED"/>
    <property type="match status" value="1"/>
</dbReference>
<dbReference type="InterPro" id="IPR011990">
    <property type="entry name" value="TPR-like_helical_dom_sf"/>
</dbReference>
<evidence type="ECO:0000313" key="5">
    <source>
        <dbReference type="EMBL" id="GBF06300.1"/>
    </source>
</evidence>
<evidence type="ECO:0000259" key="4">
    <source>
        <dbReference type="SMART" id="SM01043"/>
    </source>
</evidence>
<dbReference type="Gene3D" id="3.40.50.300">
    <property type="entry name" value="P-loop containing nucleotide triphosphate hydrolases"/>
    <property type="match status" value="1"/>
</dbReference>
<evidence type="ECO:0000313" key="6">
    <source>
        <dbReference type="Proteomes" id="UP000236569"/>
    </source>
</evidence>
<feature type="domain" description="Bacterial transcriptional activator" evidence="4">
    <location>
        <begin position="69"/>
        <end position="212"/>
    </location>
</feature>
<reference evidence="6" key="1">
    <citation type="submission" date="2018-01" db="EMBL/GenBank/DDBJ databases">
        <title>Draft Genome Sequence of the Radioresistant Bacterium Deinococcus aerius TR0125, Isolated from the Higher Atmosphere above Japan.</title>
        <authorList>
            <person name="Satoh K."/>
            <person name="Arai H."/>
            <person name="Sanzen T."/>
            <person name="Kawaguchi Y."/>
            <person name="Hayashi H."/>
            <person name="Yokobori S."/>
            <person name="Yamagishi A."/>
            <person name="Oono Y."/>
            <person name="Narumi I."/>
        </authorList>
    </citation>
    <scope>NUCLEOTIDE SEQUENCE [LARGE SCALE GENOMIC DNA]</scope>
    <source>
        <strain evidence="6">TR0125</strain>
    </source>
</reference>
<dbReference type="Pfam" id="PF13191">
    <property type="entry name" value="AAA_16"/>
    <property type="match status" value="1"/>
</dbReference>
<dbReference type="GO" id="GO:0006355">
    <property type="term" value="P:regulation of DNA-templated transcription"/>
    <property type="evidence" value="ECO:0007669"/>
    <property type="project" value="InterPro"/>
</dbReference>
<dbReference type="SMART" id="SM01043">
    <property type="entry name" value="BTAD"/>
    <property type="match status" value="1"/>
</dbReference>
<dbReference type="Pfam" id="PF03704">
    <property type="entry name" value="BTAD"/>
    <property type="match status" value="1"/>
</dbReference>
<dbReference type="InterPro" id="IPR016032">
    <property type="entry name" value="Sig_transdc_resp-reg_C-effctor"/>
</dbReference>
<dbReference type="Proteomes" id="UP000236569">
    <property type="component" value="Unassembled WGS sequence"/>
</dbReference>
<feature type="domain" description="OmpR/PhoB-type" evidence="3">
    <location>
        <begin position="5"/>
        <end position="76"/>
    </location>
</feature>
<dbReference type="SUPFAM" id="SSF48452">
    <property type="entry name" value="TPR-like"/>
    <property type="match status" value="2"/>
</dbReference>
<organism evidence="5 6">
    <name type="scientific">Deinococcus aerius</name>
    <dbReference type="NCBI Taxonomy" id="200253"/>
    <lineage>
        <taxon>Bacteria</taxon>
        <taxon>Thermotogati</taxon>
        <taxon>Deinococcota</taxon>
        <taxon>Deinococci</taxon>
        <taxon>Deinococcales</taxon>
        <taxon>Deinococcaceae</taxon>
        <taxon>Deinococcus</taxon>
    </lineage>
</organism>
<dbReference type="InterPro" id="IPR001867">
    <property type="entry name" value="OmpR/PhoB-type_DNA-bd"/>
</dbReference>
<protein>
    <submittedName>
        <fullName evidence="5">Uncharacterized protein</fullName>
    </submittedName>
</protein>
<dbReference type="GO" id="GO:0003677">
    <property type="term" value="F:DNA binding"/>
    <property type="evidence" value="ECO:0007669"/>
    <property type="project" value="UniProtKB-KW"/>
</dbReference>
<dbReference type="SUPFAM" id="SSF46894">
    <property type="entry name" value="C-terminal effector domain of the bipartite response regulators"/>
    <property type="match status" value="1"/>
</dbReference>
<gene>
    <name evidence="5" type="ORF">DAERI_080091</name>
</gene>
<dbReference type="SUPFAM" id="SSF52540">
    <property type="entry name" value="P-loop containing nucleoside triphosphate hydrolases"/>
    <property type="match status" value="1"/>
</dbReference>
<dbReference type="InterPro" id="IPR005158">
    <property type="entry name" value="BTAD"/>
</dbReference>
<evidence type="ECO:0000256" key="1">
    <source>
        <dbReference type="ARBA" id="ARBA00005820"/>
    </source>
</evidence>
<dbReference type="GO" id="GO:0000160">
    <property type="term" value="P:phosphorelay signal transduction system"/>
    <property type="evidence" value="ECO:0007669"/>
    <property type="project" value="InterPro"/>
</dbReference>
<dbReference type="InterPro" id="IPR041664">
    <property type="entry name" value="AAA_16"/>
</dbReference>
<dbReference type="InterPro" id="IPR051677">
    <property type="entry name" value="AfsR-DnrI-RedD_regulator"/>
</dbReference>
<dbReference type="InterPro" id="IPR027417">
    <property type="entry name" value="P-loop_NTPase"/>
</dbReference>
<proteinExistence type="inferred from homology"/>
<dbReference type="EMBL" id="BFAG01000008">
    <property type="protein sequence ID" value="GBF06300.1"/>
    <property type="molecule type" value="Genomic_DNA"/>
</dbReference>
<sequence>MDGEARPVRTRKALALLGYLALEPGPHARETLAALFWPDSAPEVARSSLRNSLTYLRQALGNASGRVVTDRDTVRLRLDPGDTLDLQALEQGQLAVFRGDVLPGLGLEDGEALGAWLDTQRGRVRALAERVYAAHTRALVDTSPTEAAELARRWLALDNLNEEAWRRLIQALLAAGQRSAAREALAACHAVLRQELGVAPAPETLALAAHLEGRPEREREVQPTPSLPGFVGRASELGRLGAVFQAAGRGGVRGAVLTGEPGIGKTSLAAAFAHGATGAGARVLRGWAAEAQTVTLGVWTDLLRSALDGVDPLTLPLLPVWRTELARLLPEWRTGEAPPPAGQADLAPLLEALTQALVALAGGSVLVLLLDDAQWMDATSRDALLYVARRLGQAGTRAMLLLTARAEALQPGEEPAAWIARLGRDVPLERLALGPLTEAETRAWVAEAARGQDARDVAGWLHGYSGGQPLYLTEAFRDLLERGAIDTSGSRWQVRPDRAVTLPPGVRAVIEERSSRLPPAGLAAAQACAVLGEGATFDRLRGVADLTAEDALGGVEALLGSGLLHEVAEPGDVTYRLSHDRVGETLRENLSLLRRRLLHRRALAAFGEQAPPAVLARHAVGAGMLPEARLYLRRSAAEADRLGFFRASRAALEEALALGPAGTERAELLLLHAEACERLGDAGGQLQAGREALSLARELDAPHLVVQALNRLAWVQQEEISVARPLSEEALAVARRLGDPFLLVSSLQGVARSYRGEDPHLALRLQREAMDLLHAAGDAKRLGHGHMNMAYTEEALGNHAAAPAHLRLAVAAFRAARHDALVAMSLADLGVRLISLGEAAEAGAVLSEAVELRERARPRAPAIRAAWACALALTGDELTGWEVLRRGLEEEANAPAWVLTLVWAARFLAACGRLPEALTLVGTARNAAPRTQADSVREHTAPVLDLARSELEEAGAESALARGAALTLGEGVAFLRGQAPR</sequence>